<keyword evidence="7" id="KW-1185">Reference proteome</keyword>
<dbReference type="Gene3D" id="1.10.357.10">
    <property type="entry name" value="Tetracycline Repressor, domain 2"/>
    <property type="match status" value="1"/>
</dbReference>
<accession>A0ABP7ILJ1</accession>
<name>A0ABP7ILJ1_9ACTN</name>
<sequence length="196" mass="21378">MTSAESKWDARRAETTRRLRRCALELTRDQGLDGWTMDDLADAAEVSRRTVFNYFDSKVAVVLGPDHEIGPELRETFVAGGPTGSLVADIVQVAAALMQDETADIDLVQLGRSVVLGDPQLLGIVHQRFEAKMLESTELVLAREGEQYGAERAALLIRLIATIFDSALLRLDPDDPRSLADSLDEAVADAVAVLTD</sequence>
<protein>
    <recommendedName>
        <fullName evidence="5">HTH tetR-type domain-containing protein</fullName>
    </recommendedName>
</protein>
<comment type="caution">
    <text evidence="6">The sequence shown here is derived from an EMBL/GenBank/DDBJ whole genome shotgun (WGS) entry which is preliminary data.</text>
</comment>
<evidence type="ECO:0000259" key="5">
    <source>
        <dbReference type="PROSITE" id="PS50977"/>
    </source>
</evidence>
<dbReference type="Pfam" id="PF00440">
    <property type="entry name" value="TetR_N"/>
    <property type="match status" value="1"/>
</dbReference>
<dbReference type="RefSeq" id="WP_344775635.1">
    <property type="nucleotide sequence ID" value="NZ_BAABAH010000007.1"/>
</dbReference>
<keyword evidence="1" id="KW-0805">Transcription regulation</keyword>
<evidence type="ECO:0000256" key="3">
    <source>
        <dbReference type="ARBA" id="ARBA00023163"/>
    </source>
</evidence>
<keyword evidence="3" id="KW-0804">Transcription</keyword>
<feature type="DNA-binding region" description="H-T-H motif" evidence="4">
    <location>
        <begin position="36"/>
        <end position="55"/>
    </location>
</feature>
<keyword evidence="2 4" id="KW-0238">DNA-binding</keyword>
<dbReference type="InterPro" id="IPR009057">
    <property type="entry name" value="Homeodomain-like_sf"/>
</dbReference>
<dbReference type="EMBL" id="BAABAH010000007">
    <property type="protein sequence ID" value="GAA3821364.1"/>
    <property type="molecule type" value="Genomic_DNA"/>
</dbReference>
<dbReference type="PANTHER" id="PTHR30055:SF234">
    <property type="entry name" value="HTH-TYPE TRANSCRIPTIONAL REGULATOR BETI"/>
    <property type="match status" value="1"/>
</dbReference>
<dbReference type="Proteomes" id="UP001501821">
    <property type="component" value="Unassembled WGS sequence"/>
</dbReference>
<dbReference type="PANTHER" id="PTHR30055">
    <property type="entry name" value="HTH-TYPE TRANSCRIPTIONAL REGULATOR RUTR"/>
    <property type="match status" value="1"/>
</dbReference>
<dbReference type="InterPro" id="IPR001647">
    <property type="entry name" value="HTH_TetR"/>
</dbReference>
<dbReference type="InterPro" id="IPR023772">
    <property type="entry name" value="DNA-bd_HTH_TetR-type_CS"/>
</dbReference>
<proteinExistence type="predicted"/>
<evidence type="ECO:0000256" key="2">
    <source>
        <dbReference type="ARBA" id="ARBA00023125"/>
    </source>
</evidence>
<dbReference type="SUPFAM" id="SSF46689">
    <property type="entry name" value="Homeodomain-like"/>
    <property type="match status" value="1"/>
</dbReference>
<reference evidence="7" key="1">
    <citation type="journal article" date="2019" name="Int. J. Syst. Evol. Microbiol.">
        <title>The Global Catalogue of Microorganisms (GCM) 10K type strain sequencing project: providing services to taxonomists for standard genome sequencing and annotation.</title>
        <authorList>
            <consortium name="The Broad Institute Genomics Platform"/>
            <consortium name="The Broad Institute Genome Sequencing Center for Infectious Disease"/>
            <person name="Wu L."/>
            <person name="Ma J."/>
        </authorList>
    </citation>
    <scope>NUCLEOTIDE SEQUENCE [LARGE SCALE GENOMIC DNA]</scope>
    <source>
        <strain evidence="7">JCM 16953</strain>
    </source>
</reference>
<evidence type="ECO:0000313" key="7">
    <source>
        <dbReference type="Proteomes" id="UP001501821"/>
    </source>
</evidence>
<gene>
    <name evidence="6" type="ORF">GCM10022242_23800</name>
</gene>
<evidence type="ECO:0000313" key="6">
    <source>
        <dbReference type="EMBL" id="GAA3821364.1"/>
    </source>
</evidence>
<dbReference type="PROSITE" id="PS01081">
    <property type="entry name" value="HTH_TETR_1"/>
    <property type="match status" value="1"/>
</dbReference>
<dbReference type="InterPro" id="IPR050109">
    <property type="entry name" value="HTH-type_TetR-like_transc_reg"/>
</dbReference>
<evidence type="ECO:0000256" key="1">
    <source>
        <dbReference type="ARBA" id="ARBA00023015"/>
    </source>
</evidence>
<evidence type="ECO:0000256" key="4">
    <source>
        <dbReference type="PROSITE-ProRule" id="PRU00335"/>
    </source>
</evidence>
<feature type="domain" description="HTH tetR-type" evidence="5">
    <location>
        <begin position="13"/>
        <end position="73"/>
    </location>
</feature>
<dbReference type="PROSITE" id="PS50977">
    <property type="entry name" value="HTH_TETR_2"/>
    <property type="match status" value="1"/>
</dbReference>
<organism evidence="6 7">
    <name type="scientific">Nocardioides panacisoli</name>
    <dbReference type="NCBI Taxonomy" id="627624"/>
    <lineage>
        <taxon>Bacteria</taxon>
        <taxon>Bacillati</taxon>
        <taxon>Actinomycetota</taxon>
        <taxon>Actinomycetes</taxon>
        <taxon>Propionibacteriales</taxon>
        <taxon>Nocardioidaceae</taxon>
        <taxon>Nocardioides</taxon>
    </lineage>
</organism>